<dbReference type="Proteomes" id="UP001499984">
    <property type="component" value="Unassembled WGS sequence"/>
</dbReference>
<gene>
    <name evidence="2" type="ORF">GCM10022233_84180</name>
</gene>
<accession>A0ABP7WGZ0</accession>
<dbReference type="EMBL" id="BAAAZY010000033">
    <property type="protein sequence ID" value="GAA4088261.1"/>
    <property type="molecule type" value="Genomic_DNA"/>
</dbReference>
<evidence type="ECO:0000313" key="2">
    <source>
        <dbReference type="EMBL" id="GAA4088261.1"/>
    </source>
</evidence>
<reference evidence="3" key="1">
    <citation type="journal article" date="2019" name="Int. J. Syst. Evol. Microbiol.">
        <title>The Global Catalogue of Microorganisms (GCM) 10K type strain sequencing project: providing services to taxonomists for standard genome sequencing and annotation.</title>
        <authorList>
            <consortium name="The Broad Institute Genomics Platform"/>
            <consortium name="The Broad Institute Genome Sequencing Center for Infectious Disease"/>
            <person name="Wu L."/>
            <person name="Ma J."/>
        </authorList>
    </citation>
    <scope>NUCLEOTIDE SEQUENCE [LARGE SCALE GENOMIC DNA]</scope>
    <source>
        <strain evidence="3">JCM 16925</strain>
    </source>
</reference>
<comment type="caution">
    <text evidence="2">The sequence shown here is derived from an EMBL/GenBank/DDBJ whole genome shotgun (WGS) entry which is preliminary data.</text>
</comment>
<proteinExistence type="predicted"/>
<evidence type="ECO:0000256" key="1">
    <source>
        <dbReference type="SAM" id="MobiDB-lite"/>
    </source>
</evidence>
<organism evidence="2 3">
    <name type="scientific">Streptomyces shaanxiensis</name>
    <dbReference type="NCBI Taxonomy" id="653357"/>
    <lineage>
        <taxon>Bacteria</taxon>
        <taxon>Bacillati</taxon>
        <taxon>Actinomycetota</taxon>
        <taxon>Actinomycetes</taxon>
        <taxon>Kitasatosporales</taxon>
        <taxon>Streptomycetaceae</taxon>
        <taxon>Streptomyces</taxon>
    </lineage>
</organism>
<keyword evidence="3" id="KW-1185">Reference proteome</keyword>
<feature type="compositionally biased region" description="Polar residues" evidence="1">
    <location>
        <begin position="101"/>
        <end position="113"/>
    </location>
</feature>
<dbReference type="RefSeq" id="WP_345021515.1">
    <property type="nucleotide sequence ID" value="NZ_BAAAZY010000033.1"/>
</dbReference>
<name>A0ABP7WGZ0_9ACTN</name>
<protein>
    <submittedName>
        <fullName evidence="2">Uncharacterized protein</fullName>
    </submittedName>
</protein>
<feature type="region of interest" description="Disordered" evidence="1">
    <location>
        <begin position="101"/>
        <end position="120"/>
    </location>
</feature>
<sequence length="120" mass="12888">MALTQRFARVTPEYLERCRASALDSPGSAPGWNPPSDDLLDTDWAIWGLISHCRSTGVDPAVTALLDRAVSGDPGGDIGFLDHDELYDDRTASRSTLWISSNTSERCGSSTPRQPGPAIA</sequence>
<evidence type="ECO:0000313" key="3">
    <source>
        <dbReference type="Proteomes" id="UP001499984"/>
    </source>
</evidence>